<dbReference type="InterPro" id="IPR050482">
    <property type="entry name" value="Sensor_HK_TwoCompSys"/>
</dbReference>
<dbReference type="SUPFAM" id="SSF55874">
    <property type="entry name" value="ATPase domain of HSP90 chaperone/DNA topoisomerase II/histidine kinase"/>
    <property type="match status" value="1"/>
</dbReference>
<keyword evidence="5" id="KW-0902">Two-component regulatory system</keyword>
<sequence>FAFAERGIRCRFDYRLIDTPAGETVRFTLYRLLQELLNNVCKHAEASEVAIVLYQQGALLHLEVRDNGVGIRADKAPGLG</sequence>
<dbReference type="CDD" id="cd16917">
    <property type="entry name" value="HATPase_UhpB-NarQ-NarX-like"/>
    <property type="match status" value="1"/>
</dbReference>
<evidence type="ECO:0000256" key="5">
    <source>
        <dbReference type="ARBA" id="ARBA00023012"/>
    </source>
</evidence>
<reference evidence="7 8" key="1">
    <citation type="submission" date="2023-07" db="EMBL/GenBank/DDBJ databases">
        <title>Pathogens genome sequencing project 196.</title>
        <authorList>
            <person name="Cao X."/>
        </authorList>
    </citation>
    <scope>NUCLEOTIDE SEQUENCE [LARGE SCALE GENOMIC DNA]</scope>
    <source>
        <strain evidence="7 8">SM41</strain>
    </source>
</reference>
<evidence type="ECO:0000256" key="2">
    <source>
        <dbReference type="ARBA" id="ARBA00012438"/>
    </source>
</evidence>
<feature type="domain" description="Histidine kinase/HSP90-like ATPase" evidence="6">
    <location>
        <begin position="28"/>
        <end position="77"/>
    </location>
</feature>
<feature type="non-terminal residue" evidence="7">
    <location>
        <position position="1"/>
    </location>
</feature>
<dbReference type="PANTHER" id="PTHR24421">
    <property type="entry name" value="NITRATE/NITRITE SENSOR PROTEIN NARX-RELATED"/>
    <property type="match status" value="1"/>
</dbReference>
<evidence type="ECO:0000313" key="8">
    <source>
        <dbReference type="Proteomes" id="UP001234811"/>
    </source>
</evidence>
<dbReference type="GO" id="GO:0005524">
    <property type="term" value="F:ATP binding"/>
    <property type="evidence" value="ECO:0007669"/>
    <property type="project" value="UniProtKB-KW"/>
</dbReference>
<dbReference type="EMBL" id="JAVIPQ010000462">
    <property type="protein sequence ID" value="MDQ9559124.1"/>
    <property type="molecule type" value="Genomic_DNA"/>
</dbReference>
<protein>
    <recommendedName>
        <fullName evidence="2">histidine kinase</fullName>
        <ecNumber evidence="2">2.7.13.3</ecNumber>
    </recommendedName>
</protein>
<dbReference type="InterPro" id="IPR003594">
    <property type="entry name" value="HATPase_dom"/>
</dbReference>
<evidence type="ECO:0000313" key="7">
    <source>
        <dbReference type="EMBL" id="MDQ9559124.1"/>
    </source>
</evidence>
<organism evidence="7 8">
    <name type="scientific">Serratia marcescens</name>
    <dbReference type="NCBI Taxonomy" id="615"/>
    <lineage>
        <taxon>Bacteria</taxon>
        <taxon>Pseudomonadati</taxon>
        <taxon>Pseudomonadota</taxon>
        <taxon>Gammaproteobacteria</taxon>
        <taxon>Enterobacterales</taxon>
        <taxon>Yersiniaceae</taxon>
        <taxon>Serratia</taxon>
    </lineage>
</organism>
<keyword evidence="7" id="KW-0547">Nucleotide-binding</keyword>
<evidence type="ECO:0000256" key="4">
    <source>
        <dbReference type="ARBA" id="ARBA00022777"/>
    </source>
</evidence>
<gene>
    <name evidence="7" type="ORF">RF091_26895</name>
</gene>
<accession>A0ABD5BS13</accession>
<comment type="caution">
    <text evidence="7">The sequence shown here is derived from an EMBL/GenBank/DDBJ whole genome shotgun (WGS) entry which is preliminary data.</text>
</comment>
<dbReference type="GO" id="GO:0000160">
    <property type="term" value="P:phosphorelay signal transduction system"/>
    <property type="evidence" value="ECO:0007669"/>
    <property type="project" value="UniProtKB-KW"/>
</dbReference>
<evidence type="ECO:0000256" key="1">
    <source>
        <dbReference type="ARBA" id="ARBA00000085"/>
    </source>
</evidence>
<dbReference type="PANTHER" id="PTHR24421:SF10">
    <property type="entry name" value="NITRATE_NITRITE SENSOR PROTEIN NARQ"/>
    <property type="match status" value="1"/>
</dbReference>
<keyword evidence="4" id="KW-0418">Kinase</keyword>
<dbReference type="Gene3D" id="3.30.565.10">
    <property type="entry name" value="Histidine kinase-like ATPase, C-terminal domain"/>
    <property type="match status" value="1"/>
</dbReference>
<dbReference type="Proteomes" id="UP001234811">
    <property type="component" value="Unassembled WGS sequence"/>
</dbReference>
<dbReference type="RefSeq" id="WP_309213322.1">
    <property type="nucleotide sequence ID" value="NZ_JAVIPQ010000462.1"/>
</dbReference>
<dbReference type="GO" id="GO:0004673">
    <property type="term" value="F:protein histidine kinase activity"/>
    <property type="evidence" value="ECO:0007669"/>
    <property type="project" value="UniProtKB-EC"/>
</dbReference>
<dbReference type="Pfam" id="PF02518">
    <property type="entry name" value="HATPase_c"/>
    <property type="match status" value="1"/>
</dbReference>
<evidence type="ECO:0000256" key="3">
    <source>
        <dbReference type="ARBA" id="ARBA00022679"/>
    </source>
</evidence>
<comment type="catalytic activity">
    <reaction evidence="1">
        <text>ATP + protein L-histidine = ADP + protein N-phospho-L-histidine.</text>
        <dbReference type="EC" id="2.7.13.3"/>
    </reaction>
</comment>
<evidence type="ECO:0000259" key="6">
    <source>
        <dbReference type="Pfam" id="PF02518"/>
    </source>
</evidence>
<keyword evidence="7" id="KW-0067">ATP-binding</keyword>
<dbReference type="EC" id="2.7.13.3" evidence="2"/>
<dbReference type="InterPro" id="IPR036890">
    <property type="entry name" value="HATPase_C_sf"/>
</dbReference>
<dbReference type="AlphaFoldDB" id="A0ABD5BS13"/>
<feature type="non-terminal residue" evidence="7">
    <location>
        <position position="80"/>
    </location>
</feature>
<keyword evidence="3" id="KW-0808">Transferase</keyword>
<proteinExistence type="predicted"/>
<name>A0ABD5BS13_SERMA</name>